<dbReference type="Proteomes" id="UP000295325">
    <property type="component" value="Unassembled WGS sequence"/>
</dbReference>
<evidence type="ECO:0000256" key="10">
    <source>
        <dbReference type="ARBA" id="ARBA00023225"/>
    </source>
</evidence>
<evidence type="ECO:0000256" key="2">
    <source>
        <dbReference type="ARBA" id="ARBA00010004"/>
    </source>
</evidence>
<evidence type="ECO:0000313" key="12">
    <source>
        <dbReference type="EMBL" id="TDT50608.1"/>
    </source>
</evidence>
<dbReference type="OrthoDB" id="1707704at2"/>
<dbReference type="EMBL" id="SOAZ01000026">
    <property type="protein sequence ID" value="TDT50608.1"/>
    <property type="molecule type" value="Genomic_DNA"/>
</dbReference>
<dbReference type="Pfam" id="PF02050">
    <property type="entry name" value="FliJ"/>
    <property type="match status" value="1"/>
</dbReference>
<evidence type="ECO:0000256" key="1">
    <source>
        <dbReference type="ARBA" id="ARBA00004413"/>
    </source>
</evidence>
<evidence type="ECO:0000256" key="6">
    <source>
        <dbReference type="ARBA" id="ARBA00022500"/>
    </source>
</evidence>
<keyword evidence="12" id="KW-0282">Flagellum</keyword>
<dbReference type="NCBIfam" id="TIGR02473">
    <property type="entry name" value="flagell_FliJ"/>
    <property type="match status" value="1"/>
</dbReference>
<keyword evidence="10" id="KW-1006">Bacterial flagellum protein export</keyword>
<evidence type="ECO:0000256" key="11">
    <source>
        <dbReference type="SAM" id="Coils"/>
    </source>
</evidence>
<comment type="subcellular location">
    <subcellularLocation>
        <location evidence="1">Cell membrane</location>
        <topology evidence="1">Peripheral membrane protein</topology>
        <orientation evidence="1">Cytoplasmic side</orientation>
    </subcellularLocation>
</comment>
<evidence type="ECO:0000256" key="4">
    <source>
        <dbReference type="ARBA" id="ARBA00022448"/>
    </source>
</evidence>
<dbReference type="GO" id="GO:0071973">
    <property type="term" value="P:bacterial-type flagellum-dependent cell motility"/>
    <property type="evidence" value="ECO:0007669"/>
    <property type="project" value="InterPro"/>
</dbReference>
<keyword evidence="12" id="KW-0969">Cilium</keyword>
<keyword evidence="13" id="KW-1185">Reference proteome</keyword>
<accession>A0A4R7KA01</accession>
<keyword evidence="8" id="KW-0653">Protein transport</keyword>
<sequence length="145" mass="17900">MDKFKFSLQKVLDFKKNVEKRKKEEFIKAQKNYLIQKNFVSELIEEKNRELNINRKLRNSFEFQSYLRYIEYLDRKIEGEMNNLRKLEKILIEKKSELIRSASDRKTLEKLKEKAKEEFYFEMNRREQKINDDYAMNSFIRHGRG</sequence>
<evidence type="ECO:0000256" key="9">
    <source>
        <dbReference type="ARBA" id="ARBA00023136"/>
    </source>
</evidence>
<gene>
    <name evidence="12" type="ORF">EDD71_12625</name>
</gene>
<proteinExistence type="inferred from homology"/>
<comment type="caution">
    <text evidence="12">The sequence shown here is derived from an EMBL/GenBank/DDBJ whole genome shotgun (WGS) entry which is preliminary data.</text>
</comment>
<dbReference type="RefSeq" id="WP_133629049.1">
    <property type="nucleotide sequence ID" value="NZ_SOAZ01000026.1"/>
</dbReference>
<dbReference type="GO" id="GO:0005886">
    <property type="term" value="C:plasma membrane"/>
    <property type="evidence" value="ECO:0007669"/>
    <property type="project" value="UniProtKB-SubCell"/>
</dbReference>
<reference evidence="12 13" key="1">
    <citation type="submission" date="2019-03" db="EMBL/GenBank/DDBJ databases">
        <title>Genomic Encyclopedia of Type Strains, Phase IV (KMG-IV): sequencing the most valuable type-strain genomes for metagenomic binning, comparative biology and taxonomic classification.</title>
        <authorList>
            <person name="Goeker M."/>
        </authorList>
    </citation>
    <scope>NUCLEOTIDE SEQUENCE [LARGE SCALE GENOMIC DNA]</scope>
    <source>
        <strain evidence="12 13">DSM 24455</strain>
    </source>
</reference>
<organism evidence="12 13">
    <name type="scientific">Fonticella tunisiensis</name>
    <dbReference type="NCBI Taxonomy" id="1096341"/>
    <lineage>
        <taxon>Bacteria</taxon>
        <taxon>Bacillati</taxon>
        <taxon>Bacillota</taxon>
        <taxon>Clostridia</taxon>
        <taxon>Eubacteriales</taxon>
        <taxon>Clostridiaceae</taxon>
        <taxon>Fonticella</taxon>
    </lineage>
</organism>
<dbReference type="GO" id="GO:0009288">
    <property type="term" value="C:bacterial-type flagellum"/>
    <property type="evidence" value="ECO:0007669"/>
    <property type="project" value="InterPro"/>
</dbReference>
<comment type="similarity">
    <text evidence="2">Belongs to the FliJ family.</text>
</comment>
<feature type="coiled-coil region" evidence="11">
    <location>
        <begin position="70"/>
        <end position="118"/>
    </location>
</feature>
<protein>
    <recommendedName>
        <fullName evidence="3">Flagellar FliJ protein</fullName>
    </recommendedName>
</protein>
<evidence type="ECO:0000256" key="7">
    <source>
        <dbReference type="ARBA" id="ARBA00022795"/>
    </source>
</evidence>
<keyword evidence="12" id="KW-0966">Cell projection</keyword>
<keyword evidence="7" id="KW-1005">Bacterial flagellum biogenesis</keyword>
<dbReference type="GO" id="GO:0044781">
    <property type="term" value="P:bacterial-type flagellum organization"/>
    <property type="evidence" value="ECO:0007669"/>
    <property type="project" value="UniProtKB-KW"/>
</dbReference>
<dbReference type="InterPro" id="IPR012823">
    <property type="entry name" value="Flagell_FliJ"/>
</dbReference>
<evidence type="ECO:0000256" key="8">
    <source>
        <dbReference type="ARBA" id="ARBA00022927"/>
    </source>
</evidence>
<keyword evidence="11" id="KW-0175">Coiled coil</keyword>
<dbReference type="AlphaFoldDB" id="A0A4R7KA01"/>
<dbReference type="GO" id="GO:0015031">
    <property type="term" value="P:protein transport"/>
    <property type="evidence" value="ECO:0007669"/>
    <property type="project" value="UniProtKB-KW"/>
</dbReference>
<dbReference type="GO" id="GO:0006935">
    <property type="term" value="P:chemotaxis"/>
    <property type="evidence" value="ECO:0007669"/>
    <property type="project" value="UniProtKB-KW"/>
</dbReference>
<name>A0A4R7KA01_9CLOT</name>
<dbReference type="Gene3D" id="1.10.287.1700">
    <property type="match status" value="1"/>
</dbReference>
<keyword evidence="5" id="KW-1003">Cell membrane</keyword>
<keyword evidence="4" id="KW-0813">Transport</keyword>
<keyword evidence="9" id="KW-0472">Membrane</keyword>
<dbReference type="InterPro" id="IPR053716">
    <property type="entry name" value="Flag_assembly_chemotaxis_eff"/>
</dbReference>
<keyword evidence="6" id="KW-0145">Chemotaxis</keyword>
<evidence type="ECO:0000256" key="5">
    <source>
        <dbReference type="ARBA" id="ARBA00022475"/>
    </source>
</evidence>
<evidence type="ECO:0000313" key="13">
    <source>
        <dbReference type="Proteomes" id="UP000295325"/>
    </source>
</evidence>
<evidence type="ECO:0000256" key="3">
    <source>
        <dbReference type="ARBA" id="ARBA00020392"/>
    </source>
</evidence>